<dbReference type="PANTHER" id="PTHR46268:SF6">
    <property type="entry name" value="UNIVERSAL STRESS PROTEIN UP12"/>
    <property type="match status" value="1"/>
</dbReference>
<name>A0ABV1SCY8_9RHOB</name>
<reference evidence="3 4" key="2">
    <citation type="submission" date="2024-06" db="EMBL/GenBank/DDBJ databases">
        <title>Thioclava kandeliae sp. nov. from a rhizosphere soil sample of Kandelia candel in a mangrove.</title>
        <authorList>
            <person name="Mu T."/>
        </authorList>
    </citation>
    <scope>NUCLEOTIDE SEQUENCE [LARGE SCALE GENOMIC DNA]</scope>
    <source>
        <strain evidence="3 4">CPCC 100088</strain>
    </source>
</reference>
<feature type="domain" description="UspA" evidence="2">
    <location>
        <begin position="3"/>
        <end position="155"/>
    </location>
</feature>
<evidence type="ECO:0000256" key="1">
    <source>
        <dbReference type="ARBA" id="ARBA00008791"/>
    </source>
</evidence>
<dbReference type="Pfam" id="PF00582">
    <property type="entry name" value="Usp"/>
    <property type="match status" value="2"/>
</dbReference>
<dbReference type="InterPro" id="IPR006016">
    <property type="entry name" value="UspA"/>
</dbReference>
<dbReference type="PRINTS" id="PR01438">
    <property type="entry name" value="UNVRSLSTRESS"/>
</dbReference>
<evidence type="ECO:0000313" key="4">
    <source>
        <dbReference type="Proteomes" id="UP001438953"/>
    </source>
</evidence>
<accession>A0ABV1SCY8</accession>
<evidence type="ECO:0000259" key="2">
    <source>
        <dbReference type="Pfam" id="PF00582"/>
    </source>
</evidence>
<dbReference type="PANTHER" id="PTHR46268">
    <property type="entry name" value="STRESS RESPONSE PROTEIN NHAX"/>
    <property type="match status" value="1"/>
</dbReference>
<sequence>MDKKIISFVDGSHYSASVCDYTAWAMARLGAPAELVHVLGRAPEPKEDLSGTIALGARSSLMEQLATIDAQRAKLVSQRGRAILEDAQARVIEAGGTGVTTQLRNGELLDAVTEREAEVRVMIIGKRGDQADIAMDHLGSNLERAIRSSKVPVLVANRAFSPVAKVAIAYDGGVSAKRAMAVLATSPIFTDLEVQVVSVGEGAEVKAREGCAMLEGSGLKTRPVSIEGEPEKALVKHIESDGIDMIVMGAYGHSRIRSFIIGSTTTALIRACKVPVLLMR</sequence>
<dbReference type="EMBL" id="JAYWLC010000002">
    <property type="protein sequence ID" value="MER5170784.1"/>
    <property type="molecule type" value="Genomic_DNA"/>
</dbReference>
<keyword evidence="4" id="KW-1185">Reference proteome</keyword>
<protein>
    <submittedName>
        <fullName evidence="3">Universal stress protein</fullName>
    </submittedName>
</protein>
<proteinExistence type="inferred from homology"/>
<comment type="similarity">
    <text evidence="1">Belongs to the universal stress protein A family.</text>
</comment>
<comment type="caution">
    <text evidence="3">The sequence shown here is derived from an EMBL/GenBank/DDBJ whole genome shotgun (WGS) entry which is preliminary data.</text>
</comment>
<dbReference type="Proteomes" id="UP001438953">
    <property type="component" value="Unassembled WGS sequence"/>
</dbReference>
<dbReference type="Gene3D" id="3.40.50.12370">
    <property type="match status" value="1"/>
</dbReference>
<gene>
    <name evidence="3" type="ORF">VSX56_03265</name>
</gene>
<evidence type="ECO:0000313" key="3">
    <source>
        <dbReference type="EMBL" id="MER5170784.1"/>
    </source>
</evidence>
<feature type="domain" description="UspA" evidence="2">
    <location>
        <begin position="203"/>
        <end position="280"/>
    </location>
</feature>
<organism evidence="3 4">
    <name type="scientific">Thioclava kandeliae</name>
    <dbReference type="NCBI Taxonomy" id="3070818"/>
    <lineage>
        <taxon>Bacteria</taxon>
        <taxon>Pseudomonadati</taxon>
        <taxon>Pseudomonadota</taxon>
        <taxon>Alphaproteobacteria</taxon>
        <taxon>Rhodobacterales</taxon>
        <taxon>Paracoccaceae</taxon>
        <taxon>Thioclava</taxon>
    </lineage>
</organism>
<dbReference type="InterPro" id="IPR006015">
    <property type="entry name" value="Universal_stress_UspA"/>
</dbReference>
<dbReference type="CDD" id="cd00293">
    <property type="entry name" value="USP-like"/>
    <property type="match status" value="2"/>
</dbReference>
<dbReference type="SUPFAM" id="SSF52402">
    <property type="entry name" value="Adenine nucleotide alpha hydrolases-like"/>
    <property type="match status" value="2"/>
</dbReference>
<reference evidence="3 4" key="1">
    <citation type="submission" date="2024-01" db="EMBL/GenBank/DDBJ databases">
        <authorList>
            <person name="Deng Y."/>
            <person name="Su J."/>
        </authorList>
    </citation>
    <scope>NUCLEOTIDE SEQUENCE [LARGE SCALE GENOMIC DNA]</scope>
    <source>
        <strain evidence="3 4">CPCC 100088</strain>
    </source>
</reference>
<dbReference type="RefSeq" id="WP_350934826.1">
    <property type="nucleotide sequence ID" value="NZ_JAYWLC010000002.1"/>
</dbReference>